<evidence type="ECO:0000256" key="8">
    <source>
        <dbReference type="ARBA" id="ARBA00048449"/>
    </source>
</evidence>
<accession>A0A1I1LNJ0</accession>
<feature type="binding site" evidence="9">
    <location>
        <position position="166"/>
    </location>
    <ligand>
        <name>substrate</name>
    </ligand>
</feature>
<organism evidence="10 11">
    <name type="scientific">Flexibacter flexilis DSM 6793</name>
    <dbReference type="NCBI Taxonomy" id="927664"/>
    <lineage>
        <taxon>Bacteria</taxon>
        <taxon>Pseudomonadati</taxon>
        <taxon>Bacteroidota</taxon>
        <taxon>Cytophagia</taxon>
        <taxon>Cytophagales</taxon>
        <taxon>Flexibacteraceae</taxon>
        <taxon>Flexibacter</taxon>
    </lineage>
</organism>
<dbReference type="EMBL" id="FOLE01000009">
    <property type="protein sequence ID" value="SFC74102.1"/>
    <property type="molecule type" value="Genomic_DNA"/>
</dbReference>
<comment type="cofactor">
    <cofactor evidence="1 9">
        <name>pyridoxal 5'-phosphate</name>
        <dbReference type="ChEBI" id="CHEBI:597326"/>
    </cofactor>
</comment>
<feature type="binding site" evidence="9">
    <location>
        <position position="423"/>
    </location>
    <ligand>
        <name>substrate</name>
    </ligand>
</feature>
<dbReference type="Pfam" id="PF00202">
    <property type="entry name" value="Aminotran_3"/>
    <property type="match status" value="1"/>
</dbReference>
<comment type="pathway">
    <text evidence="2 9">Cofactor biosynthesis; biotin biosynthesis; 7,8-diaminononanoate from 8-amino-7-oxononanoate (SAM route): step 1/1.</text>
</comment>
<evidence type="ECO:0000256" key="6">
    <source>
        <dbReference type="ARBA" id="ARBA00022756"/>
    </source>
</evidence>
<keyword evidence="4 9" id="KW-0808">Transferase</keyword>
<gene>
    <name evidence="9" type="primary">bioA</name>
    <name evidence="10" type="ORF">SAMN05421780_10934</name>
</gene>
<sequence length="454" mass="50481">MPVYLAAYFLENYLFMEKSNAAALLAQDAQAVWHPFTPLVGSAQPLLVTHAQGAYLYTSDGRQIIDAIGSWWVNLHGHSHPHIAQAVARQATQLEHVIFAGFTHEPAISLATRLLEVLPTNQKKIFYSDNGSTSIEVSLKMAMQYWYNQEGENTRRRKVVALEGAYHGDTFGAMSVGERSPFNAPFAPFLFDVHFLPVPYTPDVFSAADATDTQACLQAFTELVQTQEVAAFIFEPLLQGTAGMKMFSRDLLNELLAIAKKHDVLCIADEIMTGFGRTGKLFACEYLDVAPDMMCLSKGLTGGALPLGITTCTEKIMEAYRSYDLLKTFFHGHSFTANPLACAAANASLDLLLAPESVANRARIAAKHRAFAERISTKSFVRQVRALGVVLAVEFETQTQTSYVNEARHYLYQYFLDQDILLRPLGNIVYILPPYIISDEDLEKVYQAIEQIKL</sequence>
<dbReference type="GO" id="GO:0005737">
    <property type="term" value="C:cytoplasm"/>
    <property type="evidence" value="ECO:0007669"/>
    <property type="project" value="UniProtKB-SubCell"/>
</dbReference>
<dbReference type="PANTHER" id="PTHR42684">
    <property type="entry name" value="ADENOSYLMETHIONINE-8-AMINO-7-OXONONANOATE AMINOTRANSFERASE"/>
    <property type="match status" value="1"/>
</dbReference>
<feature type="modified residue" description="N6-(pyridoxal phosphate)lysine" evidence="9">
    <location>
        <position position="298"/>
    </location>
</feature>
<evidence type="ECO:0000256" key="3">
    <source>
        <dbReference type="ARBA" id="ARBA00022576"/>
    </source>
</evidence>
<dbReference type="RefSeq" id="WP_245756734.1">
    <property type="nucleotide sequence ID" value="NZ_FOLE01000009.1"/>
</dbReference>
<proteinExistence type="inferred from homology"/>
<feature type="site" description="Participates in the substrate recognition with KAPA and in a stacking interaction with the adenine ring of SAM" evidence="9">
    <location>
        <position position="36"/>
    </location>
</feature>
<evidence type="ECO:0000256" key="5">
    <source>
        <dbReference type="ARBA" id="ARBA00022691"/>
    </source>
</evidence>
<evidence type="ECO:0000313" key="11">
    <source>
        <dbReference type="Proteomes" id="UP000199514"/>
    </source>
</evidence>
<dbReference type="PROSITE" id="PS00600">
    <property type="entry name" value="AA_TRANSFER_CLASS_3"/>
    <property type="match status" value="1"/>
</dbReference>
<feature type="binding site" evidence="9">
    <location>
        <position position="298"/>
    </location>
    <ligand>
        <name>substrate</name>
    </ligand>
</feature>
<dbReference type="GO" id="GO:0009102">
    <property type="term" value="P:biotin biosynthetic process"/>
    <property type="evidence" value="ECO:0007669"/>
    <property type="project" value="UniProtKB-UniRule"/>
</dbReference>
<evidence type="ECO:0000256" key="1">
    <source>
        <dbReference type="ARBA" id="ARBA00001933"/>
    </source>
</evidence>
<comment type="function">
    <text evidence="9">Catalyzes the transfer of the alpha-amino group from S-adenosyl-L-methionine (SAM) to 7-keto-8-aminopelargonic acid (KAPA) to form 7,8-diaminopelargonic acid (DAPA). It is the only aminotransferase known to utilize SAM as an amino donor.</text>
</comment>
<dbReference type="GO" id="GO:0051537">
    <property type="term" value="F:2 iron, 2 sulfur cluster binding"/>
    <property type="evidence" value="ECO:0007669"/>
    <property type="project" value="UniProtKB-KW"/>
</dbReference>
<dbReference type="SUPFAM" id="SSF53383">
    <property type="entry name" value="PLP-dependent transferases"/>
    <property type="match status" value="1"/>
</dbReference>
<feature type="binding site" evidence="9">
    <location>
        <position position="332"/>
    </location>
    <ligand>
        <name>substrate</name>
    </ligand>
</feature>
<feature type="binding site" evidence="9">
    <location>
        <begin position="333"/>
        <end position="334"/>
    </location>
    <ligand>
        <name>pyridoxal 5'-phosphate</name>
        <dbReference type="ChEBI" id="CHEBI:597326"/>
    </ligand>
</feature>
<keyword evidence="6 9" id="KW-0093">Biotin biosynthesis</keyword>
<dbReference type="Proteomes" id="UP000199514">
    <property type="component" value="Unassembled WGS sequence"/>
</dbReference>
<reference evidence="10 11" key="1">
    <citation type="submission" date="2016-10" db="EMBL/GenBank/DDBJ databases">
        <authorList>
            <person name="de Groot N.N."/>
        </authorList>
    </citation>
    <scope>NUCLEOTIDE SEQUENCE [LARGE SCALE GENOMIC DNA]</scope>
    <source>
        <strain evidence="10 11">DSM 6793</strain>
    </source>
</reference>
<dbReference type="AlphaFoldDB" id="A0A1I1LNJ0"/>
<dbReference type="GO" id="GO:0004141">
    <property type="term" value="F:dethiobiotin synthase activity"/>
    <property type="evidence" value="ECO:0007669"/>
    <property type="project" value="TreeGrafter"/>
</dbReference>
<feature type="binding site" evidence="9">
    <location>
        <position position="71"/>
    </location>
    <ligand>
        <name>substrate</name>
    </ligand>
</feature>
<dbReference type="UniPathway" id="UPA00078">
    <property type="reaction ID" value="UER00160"/>
</dbReference>
<comment type="similarity">
    <text evidence="9">Belongs to the class-III pyridoxal-phosphate-dependent aminotransferase family. BioA subfamily.</text>
</comment>
<protein>
    <recommendedName>
        <fullName evidence="9">Adenosylmethionine-8-amino-7-oxononanoate aminotransferase</fullName>
        <ecNumber evidence="9">2.6.1.62</ecNumber>
    </recommendedName>
    <alternativeName>
        <fullName evidence="9">7,8-diamino-pelargonic acid aminotransferase</fullName>
        <shortName evidence="9">DAPA AT</shortName>
        <shortName evidence="9">DAPA aminotransferase</shortName>
    </alternativeName>
    <alternativeName>
        <fullName evidence="9">7,8-diaminononanoate synthase</fullName>
        <shortName evidence="9">DANS</shortName>
    </alternativeName>
    <alternativeName>
        <fullName evidence="9">Diaminopelargonic acid synthase</fullName>
    </alternativeName>
</protein>
<keyword evidence="9" id="KW-0963">Cytoplasm</keyword>
<dbReference type="CDD" id="cd00610">
    <property type="entry name" value="OAT_like"/>
    <property type="match status" value="1"/>
</dbReference>
<dbReference type="Gene3D" id="3.90.1150.10">
    <property type="entry name" value="Aspartate Aminotransferase, domain 1"/>
    <property type="match status" value="1"/>
</dbReference>
<dbReference type="FunFam" id="3.40.640.10:FF:000004">
    <property type="entry name" value="Acetylornithine aminotransferase"/>
    <property type="match status" value="1"/>
</dbReference>
<comment type="subcellular location">
    <subcellularLocation>
        <location evidence="9">Cytoplasm</location>
    </subcellularLocation>
</comment>
<comment type="subunit">
    <text evidence="9">Homodimer.</text>
</comment>
<feature type="binding site" evidence="9">
    <location>
        <begin position="131"/>
        <end position="132"/>
    </location>
    <ligand>
        <name>pyridoxal 5'-phosphate</name>
        <dbReference type="ChEBI" id="CHEBI:597326"/>
    </ligand>
</feature>
<dbReference type="InterPro" id="IPR015424">
    <property type="entry name" value="PyrdxlP-dep_Trfase"/>
</dbReference>
<dbReference type="GO" id="GO:0030170">
    <property type="term" value="F:pyridoxal phosphate binding"/>
    <property type="evidence" value="ECO:0007669"/>
    <property type="project" value="UniProtKB-UniRule"/>
</dbReference>
<dbReference type="NCBIfam" id="TIGR00508">
    <property type="entry name" value="bioA"/>
    <property type="match status" value="1"/>
</dbReference>
<name>A0A1I1LNJ0_9BACT</name>
<keyword evidence="5 9" id="KW-0949">S-adenosyl-L-methionine</keyword>
<dbReference type="InterPro" id="IPR015421">
    <property type="entry name" value="PyrdxlP-dep_Trfase_major"/>
</dbReference>
<dbReference type="Gene3D" id="3.40.640.10">
    <property type="entry name" value="Type I PLP-dependent aspartate aminotransferase-like (Major domain)"/>
    <property type="match status" value="1"/>
</dbReference>
<dbReference type="NCBIfam" id="NF004624">
    <property type="entry name" value="PRK05964.1"/>
    <property type="match status" value="1"/>
</dbReference>
<comment type="catalytic activity">
    <reaction evidence="8 9">
        <text>(8S)-8-amino-7-oxononanoate + S-adenosyl-L-methionine = S-adenosyl-4-methylsulfanyl-2-oxobutanoate + (7R,8S)-7,8-diammoniononanoate</text>
        <dbReference type="Rhea" id="RHEA:16861"/>
        <dbReference type="ChEBI" id="CHEBI:16490"/>
        <dbReference type="ChEBI" id="CHEBI:59789"/>
        <dbReference type="ChEBI" id="CHEBI:149468"/>
        <dbReference type="ChEBI" id="CHEBI:149469"/>
        <dbReference type="EC" id="2.6.1.62"/>
    </reaction>
</comment>
<dbReference type="HAMAP" id="MF_00834">
    <property type="entry name" value="BioA"/>
    <property type="match status" value="1"/>
</dbReference>
<dbReference type="InterPro" id="IPR005814">
    <property type="entry name" value="Aminotrans_3"/>
</dbReference>
<dbReference type="InterPro" id="IPR015422">
    <property type="entry name" value="PyrdxlP-dep_Trfase_small"/>
</dbReference>
<feature type="binding site" evidence="9">
    <location>
        <position position="269"/>
    </location>
    <ligand>
        <name>pyridoxal 5'-phosphate</name>
        <dbReference type="ChEBI" id="CHEBI:597326"/>
    </ligand>
</feature>
<dbReference type="EC" id="2.6.1.62" evidence="9"/>
<evidence type="ECO:0000256" key="4">
    <source>
        <dbReference type="ARBA" id="ARBA00022679"/>
    </source>
</evidence>
<keyword evidence="11" id="KW-1185">Reference proteome</keyword>
<dbReference type="PANTHER" id="PTHR42684:SF3">
    <property type="entry name" value="ADENOSYLMETHIONINE-8-AMINO-7-OXONONANOATE AMINOTRANSFERASE"/>
    <property type="match status" value="1"/>
</dbReference>
<evidence type="ECO:0000313" key="10">
    <source>
        <dbReference type="EMBL" id="SFC74102.1"/>
    </source>
</evidence>
<dbReference type="GO" id="GO:0004015">
    <property type="term" value="F:adenosylmethionine-8-amino-7-oxononanoate transaminase activity"/>
    <property type="evidence" value="ECO:0007669"/>
    <property type="project" value="UniProtKB-UniRule"/>
</dbReference>
<keyword evidence="7 9" id="KW-0663">Pyridoxal phosphate</keyword>
<dbReference type="InterPro" id="IPR005815">
    <property type="entry name" value="BioA"/>
</dbReference>
<evidence type="ECO:0000256" key="9">
    <source>
        <dbReference type="HAMAP-Rule" id="MF_00834"/>
    </source>
</evidence>
<dbReference type="InterPro" id="IPR049704">
    <property type="entry name" value="Aminotrans_3_PPA_site"/>
</dbReference>
<dbReference type="STRING" id="927664.SAMN05421780_10934"/>
<keyword evidence="3 9" id="KW-0032">Aminotransferase</keyword>
<evidence type="ECO:0000256" key="7">
    <source>
        <dbReference type="ARBA" id="ARBA00022898"/>
    </source>
</evidence>
<evidence type="ECO:0000256" key="2">
    <source>
        <dbReference type="ARBA" id="ARBA00005063"/>
    </source>
</evidence>